<dbReference type="InterPro" id="IPR008974">
    <property type="entry name" value="TRAF-like"/>
</dbReference>
<dbReference type="Proteomes" id="UP001054889">
    <property type="component" value="Unassembled WGS sequence"/>
</dbReference>
<evidence type="ECO:0000313" key="7">
    <source>
        <dbReference type="Proteomes" id="UP001054889"/>
    </source>
</evidence>
<dbReference type="InterPro" id="IPR045005">
    <property type="entry name" value="BPM1-6"/>
</dbReference>
<dbReference type="InterPro" id="IPR002083">
    <property type="entry name" value="MATH/TRAF_dom"/>
</dbReference>
<dbReference type="EMBL" id="BQKI01000018">
    <property type="protein sequence ID" value="GJN11655.1"/>
    <property type="molecule type" value="Genomic_DNA"/>
</dbReference>
<dbReference type="CDD" id="cd00121">
    <property type="entry name" value="MATH"/>
    <property type="match status" value="1"/>
</dbReference>
<reference evidence="6" key="2">
    <citation type="submission" date="2021-12" db="EMBL/GenBank/DDBJ databases">
        <title>Resequencing data analysis of finger millet.</title>
        <authorList>
            <person name="Hatakeyama M."/>
            <person name="Aluri S."/>
            <person name="Balachadran M.T."/>
            <person name="Sivarajan S.R."/>
            <person name="Poveda L."/>
            <person name="Shimizu-Inatsugi R."/>
            <person name="Schlapbach R."/>
            <person name="Sreeman S.M."/>
            <person name="Shimizu K.K."/>
        </authorList>
    </citation>
    <scope>NUCLEOTIDE SEQUENCE</scope>
</reference>
<dbReference type="Pfam" id="PF00651">
    <property type="entry name" value="BTB"/>
    <property type="match status" value="1"/>
</dbReference>
<dbReference type="PANTHER" id="PTHR26379">
    <property type="entry name" value="BTB/POZ AND MATH DOMAIN-CONTAINING PROTEIN 1"/>
    <property type="match status" value="1"/>
</dbReference>
<dbReference type="AlphaFoldDB" id="A0AAV5DN85"/>
<dbReference type="SUPFAM" id="SSF49599">
    <property type="entry name" value="TRAF domain-like"/>
    <property type="match status" value="1"/>
</dbReference>
<evidence type="ECO:0000256" key="2">
    <source>
        <dbReference type="ARBA" id="ARBA00010846"/>
    </source>
</evidence>
<dbReference type="InterPro" id="IPR011333">
    <property type="entry name" value="SKP1/BTB/POZ_sf"/>
</dbReference>
<comment type="caution">
    <text evidence="6">The sequence shown here is derived from an EMBL/GenBank/DDBJ whole genome shotgun (WGS) entry which is preliminary data.</text>
</comment>
<comment type="similarity">
    <text evidence="2">Belongs to the Tdpoz family.</text>
</comment>
<keyword evidence="7" id="KW-1185">Reference proteome</keyword>
<feature type="domain" description="BTB" evidence="4">
    <location>
        <begin position="187"/>
        <end position="253"/>
    </location>
</feature>
<gene>
    <name evidence="6" type="primary">ga29859</name>
    <name evidence="6" type="ORF">PR202_ga29859</name>
</gene>
<dbReference type="Pfam" id="PF24570">
    <property type="entry name" value="BACK_BPM_SPOP"/>
    <property type="match status" value="1"/>
</dbReference>
<dbReference type="Gene3D" id="2.60.210.10">
    <property type="entry name" value="Apoptosis, Tumor Necrosis Factor Receptor Associated Protein 2, Chain A"/>
    <property type="match status" value="1"/>
</dbReference>
<proteinExistence type="inferred from homology"/>
<evidence type="ECO:0000313" key="6">
    <source>
        <dbReference type="EMBL" id="GJN11655.1"/>
    </source>
</evidence>
<feature type="domain" description="MATH" evidence="5">
    <location>
        <begin position="30"/>
        <end position="153"/>
    </location>
</feature>
<protein>
    <submittedName>
        <fullName evidence="6">Uncharacterized protein</fullName>
    </submittedName>
</protein>
<dbReference type="Gene3D" id="6.10.250.3030">
    <property type="match status" value="1"/>
</dbReference>
<dbReference type="InterPro" id="IPR000210">
    <property type="entry name" value="BTB/POZ_dom"/>
</dbReference>
<evidence type="ECO:0000259" key="5">
    <source>
        <dbReference type="PROSITE" id="PS50144"/>
    </source>
</evidence>
<accession>A0AAV5DN85</accession>
<dbReference type="PROSITE" id="PS50144">
    <property type="entry name" value="MATH"/>
    <property type="match status" value="1"/>
</dbReference>
<evidence type="ECO:0000256" key="3">
    <source>
        <dbReference type="SAM" id="MobiDB-lite"/>
    </source>
</evidence>
<feature type="compositionally biased region" description="Acidic residues" evidence="3">
    <location>
        <begin position="262"/>
        <end position="280"/>
    </location>
</feature>
<dbReference type="SUPFAM" id="SSF54695">
    <property type="entry name" value="POZ domain"/>
    <property type="match status" value="1"/>
</dbReference>
<name>A0AAV5DN85_ELECO</name>
<feature type="region of interest" description="Disordered" evidence="3">
    <location>
        <begin position="254"/>
        <end position="280"/>
    </location>
</feature>
<dbReference type="SMART" id="SM00225">
    <property type="entry name" value="BTB"/>
    <property type="match status" value="1"/>
</dbReference>
<dbReference type="PROSITE" id="PS50097">
    <property type="entry name" value="BTB"/>
    <property type="match status" value="1"/>
</dbReference>
<organism evidence="6 7">
    <name type="scientific">Eleusine coracana subsp. coracana</name>
    <dbReference type="NCBI Taxonomy" id="191504"/>
    <lineage>
        <taxon>Eukaryota</taxon>
        <taxon>Viridiplantae</taxon>
        <taxon>Streptophyta</taxon>
        <taxon>Embryophyta</taxon>
        <taxon>Tracheophyta</taxon>
        <taxon>Spermatophyta</taxon>
        <taxon>Magnoliopsida</taxon>
        <taxon>Liliopsida</taxon>
        <taxon>Poales</taxon>
        <taxon>Poaceae</taxon>
        <taxon>PACMAD clade</taxon>
        <taxon>Chloridoideae</taxon>
        <taxon>Cynodonteae</taxon>
        <taxon>Eleusininae</taxon>
        <taxon>Eleusine</taxon>
    </lineage>
</organism>
<evidence type="ECO:0000259" key="4">
    <source>
        <dbReference type="PROSITE" id="PS50097"/>
    </source>
</evidence>
<dbReference type="InterPro" id="IPR056423">
    <property type="entry name" value="BACK_BPM_SPOP"/>
</dbReference>
<dbReference type="Pfam" id="PF22486">
    <property type="entry name" value="MATH_2"/>
    <property type="match status" value="1"/>
</dbReference>
<reference evidence="6" key="1">
    <citation type="journal article" date="2018" name="DNA Res.">
        <title>Multiple hybrid de novo genome assembly of finger millet, an orphan allotetraploid crop.</title>
        <authorList>
            <person name="Hatakeyama M."/>
            <person name="Aluri S."/>
            <person name="Balachadran M.T."/>
            <person name="Sivarajan S.R."/>
            <person name="Patrignani A."/>
            <person name="Gruter S."/>
            <person name="Poveda L."/>
            <person name="Shimizu-Inatsugi R."/>
            <person name="Baeten J."/>
            <person name="Francoijs K.J."/>
            <person name="Nataraja K.N."/>
            <person name="Reddy Y.A.N."/>
            <person name="Phadnis S."/>
            <person name="Ravikumar R.L."/>
            <person name="Schlapbach R."/>
            <person name="Sreeman S.M."/>
            <person name="Shimizu K.K."/>
        </authorList>
    </citation>
    <scope>NUCLEOTIDE SEQUENCE</scope>
</reference>
<comment type="pathway">
    <text evidence="1">Protein modification; protein ubiquitination.</text>
</comment>
<dbReference type="Gene3D" id="3.30.710.10">
    <property type="entry name" value="Potassium Channel Kv1.1, Chain A"/>
    <property type="match status" value="1"/>
</dbReference>
<evidence type="ECO:0000256" key="1">
    <source>
        <dbReference type="ARBA" id="ARBA00004906"/>
    </source>
</evidence>
<dbReference type="PANTHER" id="PTHR26379:SF522">
    <property type="entry name" value="(BREAD WHEAT) HYPOTHETICAL PROTEIN"/>
    <property type="match status" value="1"/>
</dbReference>
<dbReference type="GO" id="GO:0016567">
    <property type="term" value="P:protein ubiquitination"/>
    <property type="evidence" value="ECO:0007669"/>
    <property type="project" value="InterPro"/>
</dbReference>
<sequence>MSFAGVSFLRRGGTTPRSDSAITAAAVSASGYHLLMVDGYSRTKDTPNGECIGVGGCRWVIECYPNAKRPENADYISLFLLLDDETVTDTVEAKFDFSFIDEAEKQAPAYIRATETYSFLKQGRWGSLCFIKRDVLEQSKHLMDDCFTIRCDILVTKGPACTAPFIVLPPSDMHQNFSDLLRNEEGADVVFQVGDETFPAHRCVLAARSTVFKAQLFGPAGDVASTIHIDDMEAKIFKALLAFIYTDSFPEIKDEGAGDQEQNGEEMEDEVEEDQGEDYENPEAKRVLLQSLLVVAEKYDVQRLKLICGDKLCSYMDASTVTAFLLLAEEHRCCGLKEACLEFLKFPENLKKLYFYESQVD</sequence>